<dbReference type="WBParaSite" id="PSAMB.scaffold356size54812.g5287.t1">
    <property type="protein sequence ID" value="PSAMB.scaffold356size54812.g5287.t1"/>
    <property type="gene ID" value="PSAMB.scaffold356size54812.g5287"/>
</dbReference>
<proteinExistence type="predicted"/>
<evidence type="ECO:0000313" key="2">
    <source>
        <dbReference type="WBParaSite" id="PSAMB.scaffold356size54812.g5287.t1"/>
    </source>
</evidence>
<evidence type="ECO:0000313" key="1">
    <source>
        <dbReference type="Proteomes" id="UP000887566"/>
    </source>
</evidence>
<dbReference type="Proteomes" id="UP000887566">
    <property type="component" value="Unplaced"/>
</dbReference>
<organism evidence="1 2">
    <name type="scientific">Plectus sambesii</name>
    <dbReference type="NCBI Taxonomy" id="2011161"/>
    <lineage>
        <taxon>Eukaryota</taxon>
        <taxon>Metazoa</taxon>
        <taxon>Ecdysozoa</taxon>
        <taxon>Nematoda</taxon>
        <taxon>Chromadorea</taxon>
        <taxon>Plectida</taxon>
        <taxon>Plectina</taxon>
        <taxon>Plectoidea</taxon>
        <taxon>Plectidae</taxon>
        <taxon>Plectus</taxon>
    </lineage>
</organism>
<dbReference type="AlphaFoldDB" id="A0A914W940"/>
<reference evidence="2" key="1">
    <citation type="submission" date="2022-11" db="UniProtKB">
        <authorList>
            <consortium name="WormBaseParasite"/>
        </authorList>
    </citation>
    <scope>IDENTIFICATION</scope>
</reference>
<keyword evidence="1" id="KW-1185">Reference proteome</keyword>
<protein>
    <submittedName>
        <fullName evidence="2">Uncharacterized protein</fullName>
    </submittedName>
</protein>
<accession>A0A914W940</accession>
<sequence>MDELTQCSIQEEDYRQGKSCQSTEKIIAQMFTQHATHSLIGNQPPPKPLAWQAGGRSTYSKYYRTRGSVCWYVCRLIQHVCLPHLCESCRLIISHAGQLAFENYGDLRHGN</sequence>
<name>A0A914W940_9BILA</name>